<keyword evidence="2" id="KW-1185">Reference proteome</keyword>
<proteinExistence type="predicted"/>
<dbReference type="AlphaFoldDB" id="A0A177APR6"/>
<comment type="caution">
    <text evidence="1">The sequence shown here is derived from an EMBL/GenBank/DDBJ whole genome shotgun (WGS) entry which is preliminary data.</text>
</comment>
<organism evidence="1 2">
    <name type="scientific">Intoshia linei</name>
    <dbReference type="NCBI Taxonomy" id="1819745"/>
    <lineage>
        <taxon>Eukaryota</taxon>
        <taxon>Metazoa</taxon>
        <taxon>Spiralia</taxon>
        <taxon>Lophotrochozoa</taxon>
        <taxon>Mesozoa</taxon>
        <taxon>Orthonectida</taxon>
        <taxon>Rhopaluridae</taxon>
        <taxon>Intoshia</taxon>
    </lineage>
</organism>
<feature type="non-terminal residue" evidence="1">
    <location>
        <position position="104"/>
    </location>
</feature>
<sequence length="104" mass="12291">MNEYTFFIAKWHKYAKNRNFVKNGDLMAFKIYLDLIKLKSHTILKKIYYDRTVYFKIDTVNTNDLIDKIPIDSKTNGSLENEIFLKNPTISDFMDSVSHTSNEN</sequence>
<gene>
    <name evidence="1" type="ORF">A3Q56_08299</name>
</gene>
<dbReference type="EMBL" id="LWCA01002258">
    <property type="protein sequence ID" value="OAF63995.1"/>
    <property type="molecule type" value="Genomic_DNA"/>
</dbReference>
<evidence type="ECO:0000313" key="2">
    <source>
        <dbReference type="Proteomes" id="UP000078046"/>
    </source>
</evidence>
<protein>
    <submittedName>
        <fullName evidence="1">Uncharacterized protein</fullName>
    </submittedName>
</protein>
<evidence type="ECO:0000313" key="1">
    <source>
        <dbReference type="EMBL" id="OAF63995.1"/>
    </source>
</evidence>
<reference evidence="1 2" key="1">
    <citation type="submission" date="2016-04" db="EMBL/GenBank/DDBJ databases">
        <title>The genome of Intoshia linei affirms orthonectids as highly simplified spiralians.</title>
        <authorList>
            <person name="Mikhailov K.V."/>
            <person name="Slusarev G.S."/>
            <person name="Nikitin M.A."/>
            <person name="Logacheva M.D."/>
            <person name="Penin A."/>
            <person name="Aleoshin V."/>
            <person name="Panchin Y.V."/>
        </authorList>
    </citation>
    <scope>NUCLEOTIDE SEQUENCE [LARGE SCALE GENOMIC DNA]</scope>
    <source>
        <strain evidence="1">Intl2013</strain>
        <tissue evidence="1">Whole animal</tissue>
    </source>
</reference>
<accession>A0A177APR6</accession>
<dbReference type="Proteomes" id="UP000078046">
    <property type="component" value="Unassembled WGS sequence"/>
</dbReference>
<name>A0A177APR6_9BILA</name>